<dbReference type="InterPro" id="IPR015422">
    <property type="entry name" value="PyrdxlP-dep_Trfase_small"/>
</dbReference>
<evidence type="ECO:0000256" key="7">
    <source>
        <dbReference type="ARBA" id="ARBA00023014"/>
    </source>
</evidence>
<feature type="domain" description="Aminotransferase class V" evidence="9">
    <location>
        <begin position="3"/>
        <end position="362"/>
    </location>
</feature>
<evidence type="ECO:0000256" key="2">
    <source>
        <dbReference type="ARBA" id="ARBA00006490"/>
    </source>
</evidence>
<evidence type="ECO:0000256" key="3">
    <source>
        <dbReference type="ARBA" id="ARBA00022679"/>
    </source>
</evidence>
<dbReference type="InterPro" id="IPR000192">
    <property type="entry name" value="Aminotrans_V_dom"/>
</dbReference>
<dbReference type="GO" id="GO:0046872">
    <property type="term" value="F:metal ion binding"/>
    <property type="evidence" value="ECO:0007669"/>
    <property type="project" value="UniProtKB-KW"/>
</dbReference>
<keyword evidence="7" id="KW-0411">Iron-sulfur</keyword>
<evidence type="ECO:0000256" key="8">
    <source>
        <dbReference type="ARBA" id="ARBA00050776"/>
    </source>
</evidence>
<keyword evidence="4" id="KW-0479">Metal-binding</keyword>
<proteinExistence type="inferred from homology"/>
<dbReference type="Gene3D" id="3.40.640.10">
    <property type="entry name" value="Type I PLP-dependent aspartate aminotransferase-like (Major domain)"/>
    <property type="match status" value="1"/>
</dbReference>
<evidence type="ECO:0000313" key="11">
    <source>
        <dbReference type="Proteomes" id="UP000179266"/>
    </source>
</evidence>
<dbReference type="PANTHER" id="PTHR11601:SF34">
    <property type="entry name" value="CYSTEINE DESULFURASE"/>
    <property type="match status" value="1"/>
</dbReference>
<dbReference type="PIRSF" id="PIRSF005572">
    <property type="entry name" value="NifS"/>
    <property type="match status" value="1"/>
</dbReference>
<comment type="catalytic activity">
    <reaction evidence="8">
        <text>(sulfur carrier)-H + L-cysteine = (sulfur carrier)-SH + L-alanine</text>
        <dbReference type="Rhea" id="RHEA:43892"/>
        <dbReference type="Rhea" id="RHEA-COMP:14737"/>
        <dbReference type="Rhea" id="RHEA-COMP:14739"/>
        <dbReference type="ChEBI" id="CHEBI:29917"/>
        <dbReference type="ChEBI" id="CHEBI:35235"/>
        <dbReference type="ChEBI" id="CHEBI:57972"/>
        <dbReference type="ChEBI" id="CHEBI:64428"/>
        <dbReference type="EC" id="2.8.1.7"/>
    </reaction>
</comment>
<dbReference type="Gene3D" id="1.10.260.50">
    <property type="match status" value="1"/>
</dbReference>
<dbReference type="GO" id="GO:0051536">
    <property type="term" value="F:iron-sulfur cluster binding"/>
    <property type="evidence" value="ECO:0007669"/>
    <property type="project" value="UniProtKB-KW"/>
</dbReference>
<evidence type="ECO:0000256" key="1">
    <source>
        <dbReference type="ARBA" id="ARBA00001933"/>
    </source>
</evidence>
<comment type="cofactor">
    <cofactor evidence="1">
        <name>pyridoxal 5'-phosphate</name>
        <dbReference type="ChEBI" id="CHEBI:597326"/>
    </cofactor>
</comment>
<dbReference type="SUPFAM" id="SSF53383">
    <property type="entry name" value="PLP-dependent transferases"/>
    <property type="match status" value="1"/>
</dbReference>
<gene>
    <name evidence="10" type="ORF">A2161_02095</name>
</gene>
<dbReference type="FunFam" id="3.40.640.10:FF:000084">
    <property type="entry name" value="IscS-like cysteine desulfurase"/>
    <property type="match status" value="1"/>
</dbReference>
<dbReference type="InterPro" id="IPR015421">
    <property type="entry name" value="PyrdxlP-dep_Trfase_major"/>
</dbReference>
<name>A0A1F7RWY6_9BACT</name>
<dbReference type="InterPro" id="IPR015424">
    <property type="entry name" value="PyrdxlP-dep_Trfase"/>
</dbReference>
<comment type="caution">
    <text evidence="10">The sequence shown here is derived from an EMBL/GenBank/DDBJ whole genome shotgun (WGS) entry which is preliminary data.</text>
</comment>
<dbReference type="Gene3D" id="3.90.1150.10">
    <property type="entry name" value="Aspartate Aminotransferase, domain 1"/>
    <property type="match status" value="1"/>
</dbReference>
<dbReference type="EMBL" id="MGDD01000148">
    <property type="protein sequence ID" value="OGL46069.1"/>
    <property type="molecule type" value="Genomic_DNA"/>
</dbReference>
<dbReference type="PANTHER" id="PTHR11601">
    <property type="entry name" value="CYSTEINE DESULFURYLASE FAMILY MEMBER"/>
    <property type="match status" value="1"/>
</dbReference>
<sequence length="377" mass="40927">MRIYLDNNATTPILPEVRDAMLPFLTDYFGNPSSTHSFGRITRKAVETAREQVASLLNGHPSEIVFTSGGTEADNLALFGVCAASSQKLHIIVSEIEHHAVLESAEYLSEQGHEVTYISCNPDGQTNLKDLENKIKSSTRLISVMHSNNETGVIQPVNEFARVISGKSVLLHTDAVQSVGKIRIDVHELGVDLCSLSAHKFGGPKGIGALWVKNGTPLRSILHGGSHEHSLRAGTEAVPNIVGIGKACELASQNLAEREKYLRSLRDHFEKSVFKRIKNVNLNTGSANRLPNTSNLRFPGIEAEALIMKLDLEDVAVSAGSACTAGVVRISHVLNAMGLSREHALASIRFSFGIQTTLKELDSAVLILEKCINQLRN</sequence>
<keyword evidence="5" id="KW-0663">Pyridoxal phosphate</keyword>
<evidence type="ECO:0000259" key="9">
    <source>
        <dbReference type="Pfam" id="PF00266"/>
    </source>
</evidence>
<reference evidence="10 11" key="1">
    <citation type="journal article" date="2016" name="Nat. Commun.">
        <title>Thousands of microbial genomes shed light on interconnected biogeochemical processes in an aquifer system.</title>
        <authorList>
            <person name="Anantharaman K."/>
            <person name="Brown C.T."/>
            <person name="Hug L.A."/>
            <person name="Sharon I."/>
            <person name="Castelle C.J."/>
            <person name="Probst A.J."/>
            <person name="Thomas B.C."/>
            <person name="Singh A."/>
            <person name="Wilkins M.J."/>
            <person name="Karaoz U."/>
            <person name="Brodie E.L."/>
            <person name="Williams K.H."/>
            <person name="Hubbard S.S."/>
            <person name="Banfield J.F."/>
        </authorList>
    </citation>
    <scope>NUCLEOTIDE SEQUENCE [LARGE SCALE GENOMIC DNA]</scope>
</reference>
<dbReference type="GO" id="GO:0031071">
    <property type="term" value="F:cysteine desulfurase activity"/>
    <property type="evidence" value="ECO:0007669"/>
    <property type="project" value="UniProtKB-EC"/>
</dbReference>
<keyword evidence="6" id="KW-0408">Iron</keyword>
<keyword evidence="3" id="KW-0808">Transferase</keyword>
<evidence type="ECO:0000256" key="6">
    <source>
        <dbReference type="ARBA" id="ARBA00023004"/>
    </source>
</evidence>
<evidence type="ECO:0000256" key="5">
    <source>
        <dbReference type="ARBA" id="ARBA00022898"/>
    </source>
</evidence>
<organism evidence="10 11">
    <name type="scientific">Candidatus Schekmanbacteria bacterium RBG_13_48_7</name>
    <dbReference type="NCBI Taxonomy" id="1817878"/>
    <lineage>
        <taxon>Bacteria</taxon>
        <taxon>Candidatus Schekmaniibacteriota</taxon>
    </lineage>
</organism>
<dbReference type="Pfam" id="PF00266">
    <property type="entry name" value="Aminotran_5"/>
    <property type="match status" value="1"/>
</dbReference>
<evidence type="ECO:0000256" key="4">
    <source>
        <dbReference type="ARBA" id="ARBA00022723"/>
    </source>
</evidence>
<accession>A0A1F7RWY6</accession>
<comment type="similarity">
    <text evidence="2">Belongs to the class-V pyridoxal-phosphate-dependent aminotransferase family. NifS/IscS subfamily.</text>
</comment>
<dbReference type="AlphaFoldDB" id="A0A1F7RWY6"/>
<evidence type="ECO:0000313" key="10">
    <source>
        <dbReference type="EMBL" id="OGL46069.1"/>
    </source>
</evidence>
<dbReference type="InterPro" id="IPR016454">
    <property type="entry name" value="Cysteine_dSase"/>
</dbReference>
<dbReference type="Proteomes" id="UP000179266">
    <property type="component" value="Unassembled WGS sequence"/>
</dbReference>
<protein>
    <recommendedName>
        <fullName evidence="9">Aminotransferase class V domain-containing protein</fullName>
    </recommendedName>
</protein>